<dbReference type="InterPro" id="IPR001128">
    <property type="entry name" value="Cyt_P450"/>
</dbReference>
<dbReference type="Pfam" id="PF00067">
    <property type="entry name" value="p450"/>
    <property type="match status" value="1"/>
</dbReference>
<dbReference type="SUPFAM" id="SSF48264">
    <property type="entry name" value="Cytochrome P450"/>
    <property type="match status" value="1"/>
</dbReference>
<dbReference type="InterPro" id="IPR050121">
    <property type="entry name" value="Cytochrome_P450_monoxygenase"/>
</dbReference>
<comment type="similarity">
    <text evidence="2">Belongs to the cytochrome P450 family.</text>
</comment>
<gene>
    <name evidence="6" type="ORF">Daus18300_004513</name>
</gene>
<evidence type="ECO:0000313" key="6">
    <source>
        <dbReference type="EMBL" id="KAL1871880.1"/>
    </source>
</evidence>
<keyword evidence="4" id="KW-0479">Metal-binding</keyword>
<dbReference type="EMBL" id="JAWRVE010000031">
    <property type="protein sequence ID" value="KAL1871880.1"/>
    <property type="molecule type" value="Genomic_DNA"/>
</dbReference>
<reference evidence="6 7" key="1">
    <citation type="journal article" date="2024" name="IMA Fungus">
        <title>IMA Genome - F19 : A genome assembly and annotation guide to empower mycologists, including annotated draft genome sequences of Ceratocystis pirilliformis, Diaporthe australafricana, Fusarium ophioides, Paecilomyces lecythidis, and Sporothrix stenoceras.</title>
        <authorList>
            <person name="Aylward J."/>
            <person name="Wilson A.M."/>
            <person name="Visagie C.M."/>
            <person name="Spraker J."/>
            <person name="Barnes I."/>
            <person name="Buitendag C."/>
            <person name="Ceriani C."/>
            <person name="Del Mar Angel L."/>
            <person name="du Plessis D."/>
            <person name="Fuchs T."/>
            <person name="Gasser K."/>
            <person name="Kramer D."/>
            <person name="Li W."/>
            <person name="Munsamy K."/>
            <person name="Piso A."/>
            <person name="Price J.L."/>
            <person name="Sonnekus B."/>
            <person name="Thomas C."/>
            <person name="van der Nest A."/>
            <person name="van Dijk A."/>
            <person name="van Heerden A."/>
            <person name="van Vuuren N."/>
            <person name="Yilmaz N."/>
            <person name="Duong T.A."/>
            <person name="van der Merwe N.A."/>
            <person name="Wingfield M.J."/>
            <person name="Wingfield B.D."/>
        </authorList>
    </citation>
    <scope>NUCLEOTIDE SEQUENCE [LARGE SCALE GENOMIC DNA]</scope>
    <source>
        <strain evidence="6 7">CMW 18300</strain>
    </source>
</reference>
<organism evidence="6 7">
    <name type="scientific">Diaporthe australafricana</name>
    <dbReference type="NCBI Taxonomy" id="127596"/>
    <lineage>
        <taxon>Eukaryota</taxon>
        <taxon>Fungi</taxon>
        <taxon>Dikarya</taxon>
        <taxon>Ascomycota</taxon>
        <taxon>Pezizomycotina</taxon>
        <taxon>Sordariomycetes</taxon>
        <taxon>Sordariomycetidae</taxon>
        <taxon>Diaporthales</taxon>
        <taxon>Diaporthaceae</taxon>
        <taxon>Diaporthe</taxon>
    </lineage>
</organism>
<evidence type="ECO:0000256" key="2">
    <source>
        <dbReference type="ARBA" id="ARBA00010617"/>
    </source>
</evidence>
<evidence type="ECO:0000256" key="4">
    <source>
        <dbReference type="ARBA" id="ARBA00022723"/>
    </source>
</evidence>
<accession>A0ABR3X7S9</accession>
<keyword evidence="7" id="KW-1185">Reference proteome</keyword>
<protein>
    <recommendedName>
        <fullName evidence="8">Cytochrome P450</fullName>
    </recommendedName>
</protein>
<proteinExistence type="inferred from homology"/>
<dbReference type="Gene3D" id="1.10.630.10">
    <property type="entry name" value="Cytochrome P450"/>
    <property type="match status" value="1"/>
</dbReference>
<evidence type="ECO:0000256" key="5">
    <source>
        <dbReference type="ARBA" id="ARBA00023004"/>
    </source>
</evidence>
<evidence type="ECO:0008006" key="8">
    <source>
        <dbReference type="Google" id="ProtNLM"/>
    </source>
</evidence>
<keyword evidence="3" id="KW-0349">Heme</keyword>
<comment type="cofactor">
    <cofactor evidence="1">
        <name>heme</name>
        <dbReference type="ChEBI" id="CHEBI:30413"/>
    </cofactor>
</comment>
<dbReference type="PANTHER" id="PTHR24305">
    <property type="entry name" value="CYTOCHROME P450"/>
    <property type="match status" value="1"/>
</dbReference>
<dbReference type="PANTHER" id="PTHR24305:SF210">
    <property type="entry name" value="CYTOCHROME P450 MONOOXYGENASE ASQL-RELATED"/>
    <property type="match status" value="1"/>
</dbReference>
<evidence type="ECO:0000256" key="1">
    <source>
        <dbReference type="ARBA" id="ARBA00001971"/>
    </source>
</evidence>
<dbReference type="Proteomes" id="UP001583177">
    <property type="component" value="Unassembled WGS sequence"/>
</dbReference>
<evidence type="ECO:0000256" key="3">
    <source>
        <dbReference type="ARBA" id="ARBA00022617"/>
    </source>
</evidence>
<sequence>MEVFRKTDFQNRGANLGGIVWEEDPVRHREAARKLAPAFSARTIRAMEPVIHKHYDHFVARMKELGAAAEDVNLVDWTHWVAWDTSTDLAWNEEMFAMRDKHNSVYLDVLLGFNAFATVIQVFKRFPLISPIKYLFAPVAKLSSLAAMERNTRTSVEKRISRQGNTPHMDLFEYALPDDSAAPTTGPEMLHLGSVALQLMFAGFGPMADWYYGLLFFLTQEPECHRLLREEIRGAFKTYEDITPSTTAHLLYLKACLDETNRILVTNTTGLPRYSPGAVVDGNYIPKGRWLPASHLLYEAEFADDACKGLPIFSLGPRGCSGRELAWTEARLFVCKVLWQFDVATASGQSLDMEGFEKTQLHYGFMVKPEVRLRFVPVEREA</sequence>
<evidence type="ECO:0000313" key="7">
    <source>
        <dbReference type="Proteomes" id="UP001583177"/>
    </source>
</evidence>
<dbReference type="InterPro" id="IPR036396">
    <property type="entry name" value="Cyt_P450_sf"/>
</dbReference>
<name>A0ABR3X7S9_9PEZI</name>
<keyword evidence="5" id="KW-0408">Iron</keyword>
<comment type="caution">
    <text evidence="6">The sequence shown here is derived from an EMBL/GenBank/DDBJ whole genome shotgun (WGS) entry which is preliminary data.</text>
</comment>